<accession>A0A3E1BQN1</accession>
<name>A0A3E1BQN1_RHILT</name>
<dbReference type="Proteomes" id="UP000256748">
    <property type="component" value="Unassembled WGS sequence"/>
</dbReference>
<keyword evidence="1" id="KW-0472">Membrane</keyword>
<gene>
    <name evidence="2" type="ORF">B5K10_09265</name>
</gene>
<feature type="transmembrane region" description="Helical" evidence="1">
    <location>
        <begin position="12"/>
        <end position="31"/>
    </location>
</feature>
<evidence type="ECO:0000313" key="3">
    <source>
        <dbReference type="Proteomes" id="UP000256748"/>
    </source>
</evidence>
<evidence type="ECO:0000256" key="1">
    <source>
        <dbReference type="SAM" id="Phobius"/>
    </source>
</evidence>
<reference evidence="2 3" key="1">
    <citation type="submission" date="2017-03" db="EMBL/GenBank/DDBJ databases">
        <title>Genome analysis of Rhizobial strains effectives or ineffectives for nitrogen fixation isolated from bean seeds.</title>
        <authorList>
            <person name="Peralta H."/>
            <person name="Aguilar-Vera A."/>
            <person name="Mora Y."/>
            <person name="Vargas-Lagunas C."/>
            <person name="Girard L."/>
            <person name="Mora J."/>
        </authorList>
    </citation>
    <scope>NUCLEOTIDE SEQUENCE [LARGE SCALE GENOMIC DNA]</scope>
    <source>
        <strain evidence="2 3">CCGM5</strain>
    </source>
</reference>
<dbReference type="RefSeq" id="WP_116273101.1">
    <property type="nucleotide sequence ID" value="NZ_KZ859521.1"/>
</dbReference>
<feature type="transmembrane region" description="Helical" evidence="1">
    <location>
        <begin position="43"/>
        <end position="63"/>
    </location>
</feature>
<organism evidence="2 3">
    <name type="scientific">Rhizobium leguminosarum bv. trifolii</name>
    <dbReference type="NCBI Taxonomy" id="386"/>
    <lineage>
        <taxon>Bacteria</taxon>
        <taxon>Pseudomonadati</taxon>
        <taxon>Pseudomonadota</taxon>
        <taxon>Alphaproteobacteria</taxon>
        <taxon>Hyphomicrobiales</taxon>
        <taxon>Rhizobiaceae</taxon>
        <taxon>Rhizobium/Agrobacterium group</taxon>
        <taxon>Rhizobium</taxon>
    </lineage>
</organism>
<proteinExistence type="predicted"/>
<dbReference type="AlphaFoldDB" id="A0A3E1BQN1"/>
<sequence length="157" mass="16608">MLGSLDALSAFLKYGPLGLAGLTLVLVVFILTRRLDERRERLIKLVLATGTICFVISSAAAFLDARLAGEKDLEIKSYQQREAHQIQALSGVEKVADHAASELAQLNRLTGDTLACPGGAHGQPIPHGSDMTRLGASIQGDLSSIKQSSASNSVPKT</sequence>
<dbReference type="EMBL" id="NAOO01000009">
    <property type="protein sequence ID" value="RFB96672.1"/>
    <property type="molecule type" value="Genomic_DNA"/>
</dbReference>
<protein>
    <submittedName>
        <fullName evidence="2">Uncharacterized protein</fullName>
    </submittedName>
</protein>
<evidence type="ECO:0000313" key="2">
    <source>
        <dbReference type="EMBL" id="RFB96672.1"/>
    </source>
</evidence>
<comment type="caution">
    <text evidence="2">The sequence shown here is derived from an EMBL/GenBank/DDBJ whole genome shotgun (WGS) entry which is preliminary data.</text>
</comment>
<keyword evidence="1" id="KW-0812">Transmembrane</keyword>
<keyword evidence="1" id="KW-1133">Transmembrane helix</keyword>